<dbReference type="OrthoDB" id="10266039at2759"/>
<gene>
    <name evidence="4" type="ORF">PMACD_LOCUS1535</name>
</gene>
<dbReference type="Pfam" id="PF03561">
    <property type="entry name" value="Allantoicase"/>
    <property type="match status" value="2"/>
</dbReference>
<dbReference type="GO" id="GO:0000256">
    <property type="term" value="P:allantoin catabolic process"/>
    <property type="evidence" value="ECO:0007669"/>
    <property type="project" value="InterPro"/>
</dbReference>
<dbReference type="InterPro" id="IPR008979">
    <property type="entry name" value="Galactose-bd-like_sf"/>
</dbReference>
<dbReference type="InterPro" id="IPR015908">
    <property type="entry name" value="Allantoicase_dom"/>
</dbReference>
<protein>
    <recommendedName>
        <fullName evidence="2">Allantoate amidinohydrolase</fullName>
    </recommendedName>
</protein>
<dbReference type="Proteomes" id="UP000663880">
    <property type="component" value="Unassembled WGS sequence"/>
</dbReference>
<evidence type="ECO:0000259" key="3">
    <source>
        <dbReference type="Pfam" id="PF03561"/>
    </source>
</evidence>
<organism evidence="4 5">
    <name type="scientific">Pieris macdunnoughi</name>
    <dbReference type="NCBI Taxonomy" id="345717"/>
    <lineage>
        <taxon>Eukaryota</taxon>
        <taxon>Metazoa</taxon>
        <taxon>Ecdysozoa</taxon>
        <taxon>Arthropoda</taxon>
        <taxon>Hexapoda</taxon>
        <taxon>Insecta</taxon>
        <taxon>Pterygota</taxon>
        <taxon>Neoptera</taxon>
        <taxon>Endopterygota</taxon>
        <taxon>Lepidoptera</taxon>
        <taxon>Glossata</taxon>
        <taxon>Ditrysia</taxon>
        <taxon>Papilionoidea</taxon>
        <taxon>Pieridae</taxon>
        <taxon>Pierinae</taxon>
        <taxon>Pieris</taxon>
    </lineage>
</organism>
<feature type="domain" description="Allantoicase" evidence="3">
    <location>
        <begin position="213"/>
        <end position="364"/>
    </location>
</feature>
<dbReference type="EMBL" id="CAJOBZ010000003">
    <property type="protein sequence ID" value="CAF4765633.1"/>
    <property type="molecule type" value="Genomic_DNA"/>
</dbReference>
<dbReference type="GO" id="GO:0004037">
    <property type="term" value="F:allantoicase activity"/>
    <property type="evidence" value="ECO:0007669"/>
    <property type="project" value="InterPro"/>
</dbReference>
<dbReference type="PANTHER" id="PTHR12045:SF3">
    <property type="entry name" value="INACTIVE ALLANTOICASE-RELATED"/>
    <property type="match status" value="1"/>
</dbReference>
<dbReference type="PANTHER" id="PTHR12045">
    <property type="entry name" value="ALLANTOICASE"/>
    <property type="match status" value="1"/>
</dbReference>
<sequence length="369" mass="41621">MYQKVPAFTEFNEFASNSTGGKILFATDDFFAACENIISDKDPVNLPEEFTEFGKWMDGWETRRKRTPGHDWCILKLASKCIIAGFLVDTAFFTGNFAPRYSIQAARLTPDEEALIPKRISRMGTAASESDLELMSLLSTDKWEEIVPITVLQPGYENTRMNFQKVVSDEAWTHLRLNIYPDGGIARLRVFAEVKPDIPPSDQLVDLASMLNGARSIDFSNAHFGHPKNILKPGKSAVMADGWETARRLDRPSIITKNKDGTLKVPGEEWAIFELGFPGRAKEICIDTTQFKGNFPDTVKIEGAFLKNEYTNASDIDWEIIVKPYKLSPNKEHWISCHSEVINHIRVTMAPDGGFSRLRLYGFVETDLI</sequence>
<dbReference type="InterPro" id="IPR005164">
    <property type="entry name" value="Allantoicase"/>
</dbReference>
<dbReference type="PIRSF" id="PIRSF016516">
    <property type="entry name" value="Allantoicase"/>
    <property type="match status" value="1"/>
</dbReference>
<dbReference type="AlphaFoldDB" id="A0A821MEX7"/>
<proteinExistence type="inferred from homology"/>
<evidence type="ECO:0000256" key="2">
    <source>
        <dbReference type="ARBA" id="ARBA00031078"/>
    </source>
</evidence>
<comment type="caution">
    <text evidence="4">The sequence shown here is derived from an EMBL/GenBank/DDBJ whole genome shotgun (WGS) entry which is preliminary data.</text>
</comment>
<name>A0A821MEX7_9NEOP</name>
<dbReference type="NCBIfam" id="TIGR02961">
    <property type="entry name" value="allantoicase"/>
    <property type="match status" value="1"/>
</dbReference>
<evidence type="ECO:0000313" key="5">
    <source>
        <dbReference type="Proteomes" id="UP000663880"/>
    </source>
</evidence>
<comment type="similarity">
    <text evidence="1">Belongs to the allantoicase family.</text>
</comment>
<dbReference type="HAMAP" id="MF_00813">
    <property type="entry name" value="Allantoicase"/>
    <property type="match status" value="1"/>
</dbReference>
<accession>A0A821MEX7</accession>
<dbReference type="Gene3D" id="2.60.120.260">
    <property type="entry name" value="Galactose-binding domain-like"/>
    <property type="match status" value="2"/>
</dbReference>
<feature type="domain" description="Allantoicase" evidence="3">
    <location>
        <begin position="20"/>
        <end position="194"/>
    </location>
</feature>
<evidence type="ECO:0000256" key="1">
    <source>
        <dbReference type="ARBA" id="ARBA00009242"/>
    </source>
</evidence>
<keyword evidence="5" id="KW-1185">Reference proteome</keyword>
<evidence type="ECO:0000313" key="4">
    <source>
        <dbReference type="EMBL" id="CAF4765633.1"/>
    </source>
</evidence>
<reference evidence="4" key="1">
    <citation type="submission" date="2021-02" db="EMBL/GenBank/DDBJ databases">
        <authorList>
            <person name="Steward A R."/>
        </authorList>
    </citation>
    <scope>NUCLEOTIDE SEQUENCE</scope>
</reference>
<dbReference type="SUPFAM" id="SSF49785">
    <property type="entry name" value="Galactose-binding domain-like"/>
    <property type="match status" value="2"/>
</dbReference>